<reference evidence="1 2" key="1">
    <citation type="submission" date="2016-10" db="EMBL/GenBank/DDBJ databases">
        <authorList>
            <person name="de Groot N.N."/>
        </authorList>
    </citation>
    <scope>NUCLEOTIDE SEQUENCE [LARGE SCALE GENOMIC DNA]</scope>
    <source>
        <strain evidence="1 2">CGMCC 4.6533</strain>
    </source>
</reference>
<sequence length="33" mass="3934">MRRVRVSKTVAKRRLRLVAQLDLRTPAGRRLPY</sequence>
<proteinExistence type="predicted"/>
<dbReference type="Proteomes" id="UP000199202">
    <property type="component" value="Unassembled WGS sequence"/>
</dbReference>
<accession>A0A1G9EB23</accession>
<dbReference type="EMBL" id="FNDJ01000018">
    <property type="protein sequence ID" value="SDK73287.1"/>
    <property type="molecule type" value="Genomic_DNA"/>
</dbReference>
<organism evidence="1 2">
    <name type="scientific">Nonomuraea jiangxiensis</name>
    <dbReference type="NCBI Taxonomy" id="633440"/>
    <lineage>
        <taxon>Bacteria</taxon>
        <taxon>Bacillati</taxon>
        <taxon>Actinomycetota</taxon>
        <taxon>Actinomycetes</taxon>
        <taxon>Streptosporangiales</taxon>
        <taxon>Streptosporangiaceae</taxon>
        <taxon>Nonomuraea</taxon>
    </lineage>
</organism>
<protein>
    <submittedName>
        <fullName evidence="1">Uncharacterized protein</fullName>
    </submittedName>
</protein>
<evidence type="ECO:0000313" key="2">
    <source>
        <dbReference type="Proteomes" id="UP000199202"/>
    </source>
</evidence>
<gene>
    <name evidence="1" type="ORF">SAMN05421869_11895</name>
</gene>
<dbReference type="AlphaFoldDB" id="A0A1G9EB23"/>
<name>A0A1G9EB23_9ACTN</name>
<keyword evidence="2" id="KW-1185">Reference proteome</keyword>
<evidence type="ECO:0000313" key="1">
    <source>
        <dbReference type="EMBL" id="SDK73287.1"/>
    </source>
</evidence>